<dbReference type="GO" id="GO:0008270">
    <property type="term" value="F:zinc ion binding"/>
    <property type="evidence" value="ECO:0007669"/>
    <property type="project" value="UniProtKB-KW"/>
</dbReference>
<dbReference type="Pfam" id="PF14392">
    <property type="entry name" value="zf-CCHC_4"/>
    <property type="match status" value="1"/>
</dbReference>
<dbReference type="EMBL" id="OZ034822">
    <property type="protein sequence ID" value="CAL1412809.1"/>
    <property type="molecule type" value="Genomic_DNA"/>
</dbReference>
<dbReference type="PROSITE" id="PS50158">
    <property type="entry name" value="ZF_CCHC"/>
    <property type="match status" value="1"/>
</dbReference>
<protein>
    <recommendedName>
        <fullName evidence="3">CCHC-type domain-containing protein</fullName>
    </recommendedName>
</protein>
<accession>A0AAV2GRP6</accession>
<evidence type="ECO:0000256" key="2">
    <source>
        <dbReference type="SAM" id="MobiDB-lite"/>
    </source>
</evidence>
<dbReference type="InterPro" id="IPR040256">
    <property type="entry name" value="At4g02000-like"/>
</dbReference>
<evidence type="ECO:0000313" key="5">
    <source>
        <dbReference type="Proteomes" id="UP001497516"/>
    </source>
</evidence>
<feature type="domain" description="CCHC-type" evidence="3">
    <location>
        <begin position="625"/>
        <end position="638"/>
    </location>
</feature>
<name>A0AAV2GRP6_9ROSI</name>
<sequence>MRRALSSLLCLARRAGNLLISVLIAIFFSCLRNQTWELQWDSSVHRCCAPADAQEETDVNRKVRSYNDRRRRKIFTGDGRPTPRDRALSLRSAKRKYGRFTIEDNDFNTASFKRRRFSKKVAWSFKIPSMEEFELEERIVIKTNMGAKIVMATGTISSSTLSVSGSETLVQGRKLWRLGHNDPLVEGLTVEELVVNTSLMVANPAMAIGTTSPPPPPLINGVSKNPSRSDSLRWPDCSLSSVAGDAVSGGYGSEKSSTPCKVVGGISVPNLASEFTGFFKLKNPANLHREQSPFHNWPRLTLRRVAVEKPNRMSRFLFKATASNYSILGNCLLQDRNKAKAVQFGVTLGFPIHAGMVSSSTFLSRPLFLEHDPLLGGETGGLSQNKIGCLVEDTSPMVVDCMDMQPLIMGNLVTRVDLPDPLLQAQIMAHISADQVVQFSMEEVQSTKYRASHSLLGRVFISKRISTTELRDSVISPWLIQGRIRVVLAKQGLVEFMLPNEETKTWVLKRTPWVINDQLIHLRPWTPTITKQTFDDLAIAPFRIQLWGVREDCCTQQFGWKMVGASIGRVLESGVFACQDSGAWFVKVKALVDFTRPLRSQILAKNDDTGNFWVSLKYEYLPSFCYQCGRVGHSLRACSFDPPARTERYSPHMTTRKLGIRIYDTEETGSTYPRGATKVWVNNSFRDKKGRKEEVGFAHGGEMHESPGQPQSRHFRTPPREEDPLEQVIVQRKPSPRGFHVSRSPALKVGRTSRPMRAHTDNAVRGLTSPRQTEKRQEGAGGRAERQRQQPLHPDAAVVRPELVHVGEEDPPQPEERRVGRLVSTEPYRRRLILEAMEDDFEPPLPINNEPGSLAEGAKKVRGRKLGKVGVTRKLGANSQEKATTRPGRKQKGPVSYLQEEEVAAASLVNPPPGGKKKGKGKSKVVPSATVDLNFAMGGSMGDEGMTVGDDQKGEGHALSDEALSEEDASRFVIKERRLPSEKEQLVQPGQVKQVVDAFEEGLVINEMKGKLEGVMEEKALKINEYGSNLEGGNRKRSLEELEGVSADSPNPKRQFVEEQAETVNAELVEEASQEWPQADK</sequence>
<dbReference type="InterPro" id="IPR025558">
    <property type="entry name" value="DUF4283"/>
</dbReference>
<dbReference type="InterPro" id="IPR001878">
    <property type="entry name" value="Znf_CCHC"/>
</dbReference>
<feature type="compositionally biased region" description="Basic and acidic residues" evidence="2">
    <location>
        <begin position="950"/>
        <end position="960"/>
    </location>
</feature>
<feature type="compositionally biased region" description="Basic and acidic residues" evidence="2">
    <location>
        <begin position="772"/>
        <end position="788"/>
    </location>
</feature>
<evidence type="ECO:0000259" key="3">
    <source>
        <dbReference type="PROSITE" id="PS50158"/>
    </source>
</evidence>
<dbReference type="InterPro" id="IPR025836">
    <property type="entry name" value="Zn_knuckle_CX2CX4HX4C"/>
</dbReference>
<dbReference type="GO" id="GO:0003676">
    <property type="term" value="F:nucleic acid binding"/>
    <property type="evidence" value="ECO:0007669"/>
    <property type="project" value="InterPro"/>
</dbReference>
<dbReference type="PANTHER" id="PTHR31286:SF167">
    <property type="entry name" value="OS09G0268800 PROTEIN"/>
    <property type="match status" value="1"/>
</dbReference>
<evidence type="ECO:0000256" key="1">
    <source>
        <dbReference type="PROSITE-ProRule" id="PRU00047"/>
    </source>
</evidence>
<keyword evidence="1" id="KW-0479">Metal-binding</keyword>
<feature type="region of interest" description="Disordered" evidence="2">
    <location>
        <begin position="867"/>
        <end position="970"/>
    </location>
</feature>
<keyword evidence="1" id="KW-0863">Zinc-finger</keyword>
<feature type="region of interest" description="Disordered" evidence="2">
    <location>
        <begin position="1027"/>
        <end position="1057"/>
    </location>
</feature>
<dbReference type="Proteomes" id="UP001497516">
    <property type="component" value="Chromosome 9"/>
</dbReference>
<evidence type="ECO:0000313" key="4">
    <source>
        <dbReference type="EMBL" id="CAL1412809.1"/>
    </source>
</evidence>
<dbReference type="PROSITE" id="PS51257">
    <property type="entry name" value="PROKAR_LIPOPROTEIN"/>
    <property type="match status" value="1"/>
</dbReference>
<gene>
    <name evidence="4" type="ORF">LTRI10_LOCUS52078</name>
</gene>
<dbReference type="PANTHER" id="PTHR31286">
    <property type="entry name" value="GLYCINE-RICH CELL WALL STRUCTURAL PROTEIN 1.8-LIKE"/>
    <property type="match status" value="1"/>
</dbReference>
<feature type="region of interest" description="Disordered" evidence="2">
    <location>
        <begin position="698"/>
        <end position="794"/>
    </location>
</feature>
<dbReference type="AlphaFoldDB" id="A0AAV2GRP6"/>
<keyword evidence="5" id="KW-1185">Reference proteome</keyword>
<reference evidence="4 5" key="1">
    <citation type="submission" date="2024-04" db="EMBL/GenBank/DDBJ databases">
        <authorList>
            <person name="Fracassetti M."/>
        </authorList>
    </citation>
    <scope>NUCLEOTIDE SEQUENCE [LARGE SCALE GENOMIC DNA]</scope>
</reference>
<keyword evidence="1" id="KW-0862">Zinc</keyword>
<organism evidence="4 5">
    <name type="scientific">Linum trigynum</name>
    <dbReference type="NCBI Taxonomy" id="586398"/>
    <lineage>
        <taxon>Eukaryota</taxon>
        <taxon>Viridiplantae</taxon>
        <taxon>Streptophyta</taxon>
        <taxon>Embryophyta</taxon>
        <taxon>Tracheophyta</taxon>
        <taxon>Spermatophyta</taxon>
        <taxon>Magnoliopsida</taxon>
        <taxon>eudicotyledons</taxon>
        <taxon>Gunneridae</taxon>
        <taxon>Pentapetalae</taxon>
        <taxon>rosids</taxon>
        <taxon>fabids</taxon>
        <taxon>Malpighiales</taxon>
        <taxon>Linaceae</taxon>
        <taxon>Linum</taxon>
    </lineage>
</organism>
<proteinExistence type="predicted"/>
<dbReference type="Pfam" id="PF14111">
    <property type="entry name" value="DUF4283"/>
    <property type="match status" value="1"/>
</dbReference>